<feature type="chain" id="PRO_5045753259" evidence="1">
    <location>
        <begin position="20"/>
        <end position="388"/>
    </location>
</feature>
<evidence type="ECO:0000313" key="2">
    <source>
        <dbReference type="EMBL" id="KAK2952641.1"/>
    </source>
</evidence>
<proteinExistence type="predicted"/>
<reference evidence="2 3" key="1">
    <citation type="journal article" date="2022" name="bioRxiv">
        <title>Genomics of Preaxostyla Flagellates Illuminates Evolutionary Transitions and the Path Towards Mitochondrial Loss.</title>
        <authorList>
            <person name="Novak L.V.F."/>
            <person name="Treitli S.C."/>
            <person name="Pyrih J."/>
            <person name="Halakuc P."/>
            <person name="Pipaliya S.V."/>
            <person name="Vacek V."/>
            <person name="Brzon O."/>
            <person name="Soukal P."/>
            <person name="Eme L."/>
            <person name="Dacks J.B."/>
            <person name="Karnkowska A."/>
            <person name="Elias M."/>
            <person name="Hampl V."/>
        </authorList>
    </citation>
    <scope>NUCLEOTIDE SEQUENCE [LARGE SCALE GENOMIC DNA]</scope>
    <source>
        <strain evidence="2">NAU3</strain>
        <tissue evidence="2">Gut</tissue>
    </source>
</reference>
<name>A0ABQ9XJN6_9EUKA</name>
<protein>
    <submittedName>
        <fullName evidence="2">Uncharacterized protein</fullName>
    </submittedName>
</protein>
<feature type="signal peptide" evidence="1">
    <location>
        <begin position="1"/>
        <end position="19"/>
    </location>
</feature>
<keyword evidence="1" id="KW-0732">Signal</keyword>
<dbReference type="EMBL" id="JARBJD010000101">
    <property type="protein sequence ID" value="KAK2952641.1"/>
    <property type="molecule type" value="Genomic_DNA"/>
</dbReference>
<accession>A0ABQ9XJN6</accession>
<dbReference type="Proteomes" id="UP001281761">
    <property type="component" value="Unassembled WGS sequence"/>
</dbReference>
<evidence type="ECO:0000313" key="3">
    <source>
        <dbReference type="Proteomes" id="UP001281761"/>
    </source>
</evidence>
<gene>
    <name evidence="2" type="ORF">BLNAU_12469</name>
</gene>
<evidence type="ECO:0000256" key="1">
    <source>
        <dbReference type="SAM" id="SignalP"/>
    </source>
</evidence>
<sequence length="388" mass="42005">MISLPLVLCLFQHPVAITANSHQSTTIPTHLNIGTSVNDLASLLRQEWNTVGSQLNEIDVLSIVEGTFVGRDIEIAHRSLELSGKLSSERNEPATQIIGWSELRQKIWEDIENIHTMEGCVFSVKNASMWLKWMDFSLIDNSSEGRQKKNEGGSPRLAVDSDSILMISESRIELSPWTSLILISPSTFEKSGTESPVVVQKCLLWNDVGKICGVVETSSFPDCGGSVSVSIVGCSFDSQRLLGRDGIGLSLTRKARKRNEEMGTISSSVIGCSFVNMSSIGSSCQPQLSHLNQKMLGCVVSLSSSHLSGSTIRDVNVGGSVFCSNSSFSSLLPSPNTDNDANPSPSIILDGETSLPFDETTPYTFDDSADLQIGLGADLKVYTQIRHS</sequence>
<keyword evidence="3" id="KW-1185">Reference proteome</keyword>
<organism evidence="2 3">
    <name type="scientific">Blattamonas nauphoetae</name>
    <dbReference type="NCBI Taxonomy" id="2049346"/>
    <lineage>
        <taxon>Eukaryota</taxon>
        <taxon>Metamonada</taxon>
        <taxon>Preaxostyla</taxon>
        <taxon>Oxymonadida</taxon>
        <taxon>Blattamonas</taxon>
    </lineage>
</organism>
<comment type="caution">
    <text evidence="2">The sequence shown here is derived from an EMBL/GenBank/DDBJ whole genome shotgun (WGS) entry which is preliminary data.</text>
</comment>